<proteinExistence type="predicted"/>
<dbReference type="AlphaFoldDB" id="A0A4P9WBX3"/>
<accession>A0A4P9WBX3</accession>
<organism evidence="1 2">
    <name type="scientific">Blyttiomyces helicus</name>
    <dbReference type="NCBI Taxonomy" id="388810"/>
    <lineage>
        <taxon>Eukaryota</taxon>
        <taxon>Fungi</taxon>
        <taxon>Fungi incertae sedis</taxon>
        <taxon>Chytridiomycota</taxon>
        <taxon>Chytridiomycota incertae sedis</taxon>
        <taxon>Chytridiomycetes</taxon>
        <taxon>Chytridiomycetes incertae sedis</taxon>
        <taxon>Blyttiomyces</taxon>
    </lineage>
</organism>
<keyword evidence="2" id="KW-1185">Reference proteome</keyword>
<dbReference type="Proteomes" id="UP000269721">
    <property type="component" value="Unassembled WGS sequence"/>
</dbReference>
<protein>
    <submittedName>
        <fullName evidence="1">Uncharacterized protein</fullName>
    </submittedName>
</protein>
<evidence type="ECO:0000313" key="1">
    <source>
        <dbReference type="EMBL" id="RKO89994.1"/>
    </source>
</evidence>
<name>A0A4P9WBX3_9FUNG</name>
<sequence>MARSTLNIVMWYIAEALLDPHDSANLPGVVHVLTKDYLGNTHKLLDDTDLVGLATHCRTAYGDVEIVEGRINHDGGVQHWTVWCQYFVVATQEYFEAMDDMAYVGARHMRLVHNCLYYRLSTPKPPITPKVLINTIFAAKSHIATRASDVPFSTLILLARTICSELVLKDTDSTDHCPVEAIASIEYVDLVYKPGFYEYFNKATQERYPADSVTQQYVPLEGSSDQVRVKTHAEVIVPPWSNITIDLGFSFYDSQSSPIDDYYVTVNVSRKQLTVGVPRHLNSTCTPIRIQLRNHSSEPVKVPASTVLCMIGEQRGMPERSKSDNCNTMTSPDTMSGYTENQSMQPGLGYQMAAPQQPALRYQIPVRPYDLFKVTNPLLATTNVVAQGCKLFSYSPESKTVKFTMDAVVPPEYIQTGLMQLLQPEIMEFESQPGVWITAGEEVDLTQSLKSTTQFGSTIDLGTGYSDYSYVEGMLASDLILEYRTNVGKHNKDRNSCIPRDGPSGYGITYLRVGIPAKLVETIVGFLREAYKFDVTTDSVGILERGYYWQQFNLKPDALAIHANVGNSTAKYTLGHVMSAVHKNLIGDGHLNPKLAQGAVQPWTTNIGPPPIGGVKSAGPIAGSAPIKDQALVNVLRTVSHSSGNNVGSSAPASGGQAPWSAGAFSAPQVQQNPVIASRNYGAVLTKPASPADSVLKSAHDLATVEIPLPMTATAPETVDITPPL</sequence>
<evidence type="ECO:0000313" key="2">
    <source>
        <dbReference type="Proteomes" id="UP000269721"/>
    </source>
</evidence>
<dbReference type="EMBL" id="KZ995779">
    <property type="protein sequence ID" value="RKO89994.1"/>
    <property type="molecule type" value="Genomic_DNA"/>
</dbReference>
<reference evidence="2" key="1">
    <citation type="journal article" date="2018" name="Nat. Microbiol.">
        <title>Leveraging single-cell genomics to expand the fungal tree of life.</title>
        <authorList>
            <person name="Ahrendt S.R."/>
            <person name="Quandt C.A."/>
            <person name="Ciobanu D."/>
            <person name="Clum A."/>
            <person name="Salamov A."/>
            <person name="Andreopoulos B."/>
            <person name="Cheng J.F."/>
            <person name="Woyke T."/>
            <person name="Pelin A."/>
            <person name="Henrissat B."/>
            <person name="Reynolds N.K."/>
            <person name="Benny G.L."/>
            <person name="Smith M.E."/>
            <person name="James T.Y."/>
            <person name="Grigoriev I.V."/>
        </authorList>
    </citation>
    <scope>NUCLEOTIDE SEQUENCE [LARGE SCALE GENOMIC DNA]</scope>
</reference>
<dbReference type="OrthoDB" id="2183175at2759"/>
<gene>
    <name evidence="1" type="ORF">BDK51DRAFT_41768</name>
</gene>